<evidence type="ECO:0000256" key="1">
    <source>
        <dbReference type="SAM" id="Phobius"/>
    </source>
</evidence>
<comment type="caution">
    <text evidence="2">The sequence shown here is derived from an EMBL/GenBank/DDBJ whole genome shotgun (WGS) entry which is preliminary data.</text>
</comment>
<name>A0A4T2BLY3_9MICO</name>
<keyword evidence="1" id="KW-0812">Transmembrane</keyword>
<dbReference type="AlphaFoldDB" id="A0A4T2BLY3"/>
<organism evidence="2 3">
    <name type="scientific">Subtercola vilae</name>
    <dbReference type="NCBI Taxonomy" id="2056433"/>
    <lineage>
        <taxon>Bacteria</taxon>
        <taxon>Bacillati</taxon>
        <taxon>Actinomycetota</taxon>
        <taxon>Actinomycetes</taxon>
        <taxon>Micrococcales</taxon>
        <taxon>Microbacteriaceae</taxon>
        <taxon>Subtercola</taxon>
    </lineage>
</organism>
<gene>
    <name evidence="2" type="ORF">D4765_15540</name>
</gene>
<accession>A0A4T2BLY3</accession>
<feature type="transmembrane region" description="Helical" evidence="1">
    <location>
        <begin position="29"/>
        <end position="56"/>
    </location>
</feature>
<proteinExistence type="predicted"/>
<dbReference type="EMBL" id="QYRT01000039">
    <property type="protein sequence ID" value="TIH32703.1"/>
    <property type="molecule type" value="Genomic_DNA"/>
</dbReference>
<evidence type="ECO:0000313" key="2">
    <source>
        <dbReference type="EMBL" id="TIH32703.1"/>
    </source>
</evidence>
<evidence type="ECO:0008006" key="4">
    <source>
        <dbReference type="Google" id="ProtNLM"/>
    </source>
</evidence>
<keyword evidence="1" id="KW-1133">Transmembrane helix</keyword>
<reference evidence="2 3" key="1">
    <citation type="journal article" date="2019" name="Microorganisms">
        <title>Systematic Affiliation and Genome Analysis of Subtercola vilae DB165(T) with Particular Emphasis on Cold Adaptation of an Isolate from a High-Altitude Cold Volcano Lake.</title>
        <authorList>
            <person name="Villalobos A.S."/>
            <person name="Wiese J."/>
            <person name="Imhoff J.F."/>
            <person name="Dorador C."/>
            <person name="Keller A."/>
            <person name="Hentschel U."/>
        </authorList>
    </citation>
    <scope>NUCLEOTIDE SEQUENCE [LARGE SCALE GENOMIC DNA]</scope>
    <source>
        <strain evidence="2 3">DB165</strain>
    </source>
</reference>
<sequence length="69" mass="7251">MVASAAGLSILCFIAVIIGTGVGVRNFGVGVWPIVVVLPIFGFPLAIAFLIALLIVNLVRRSREARNST</sequence>
<keyword evidence="1" id="KW-0472">Membrane</keyword>
<protein>
    <recommendedName>
        <fullName evidence="4">Multidrug ABC transporter ATPase</fullName>
    </recommendedName>
</protein>
<keyword evidence="3" id="KW-1185">Reference proteome</keyword>
<evidence type="ECO:0000313" key="3">
    <source>
        <dbReference type="Proteomes" id="UP000306192"/>
    </source>
</evidence>
<dbReference type="Proteomes" id="UP000306192">
    <property type="component" value="Unassembled WGS sequence"/>
</dbReference>